<dbReference type="SUPFAM" id="SSF51182">
    <property type="entry name" value="RmlC-like cupins"/>
    <property type="match status" value="1"/>
</dbReference>
<dbReference type="InterPro" id="IPR029303">
    <property type="entry name" value="CapF_C"/>
</dbReference>
<dbReference type="RefSeq" id="WP_306000447.1">
    <property type="nucleotide sequence ID" value="NZ_JASNFN010000016.1"/>
</dbReference>
<dbReference type="PANTHER" id="PTHR48079:SF6">
    <property type="entry name" value="NAD(P)-BINDING DOMAIN-CONTAINING PROTEIN-RELATED"/>
    <property type="match status" value="1"/>
</dbReference>
<dbReference type="InterPro" id="IPR036291">
    <property type="entry name" value="NAD(P)-bd_dom_sf"/>
</dbReference>
<proteinExistence type="predicted"/>
<organism evidence="3 4">
    <name type="scientific">Blastococcus carthaginiensis</name>
    <dbReference type="NCBI Taxonomy" id="3050034"/>
    <lineage>
        <taxon>Bacteria</taxon>
        <taxon>Bacillati</taxon>
        <taxon>Actinomycetota</taxon>
        <taxon>Actinomycetes</taxon>
        <taxon>Geodermatophilales</taxon>
        <taxon>Geodermatophilaceae</taxon>
        <taxon>Blastococcus</taxon>
    </lineage>
</organism>
<dbReference type="PANTHER" id="PTHR48079">
    <property type="entry name" value="PROTEIN YEEZ"/>
    <property type="match status" value="1"/>
</dbReference>
<dbReference type="Gene3D" id="3.40.50.720">
    <property type="entry name" value="NAD(P)-binding Rossmann-like Domain"/>
    <property type="match status" value="1"/>
</dbReference>
<sequence>MRVAVTGANGFLGWHLQCALLAGGKHVAVPVSRPELADAASLRQRLQDCDAVVHLAGVNRGSDEDVEAGNRYLAVTLAEALEDTPIRIVVHGNSIHAGTATPFGRSKAFATDTLAQGAAKVGAVFADLMLPNVFGEGGRPFYNSVVATFAHELAAGRQPTVKDDRELPLLHAQDAADQLLDVLLTGQEGVIRPTGIPTLVSDVLTQLEGMTSYRDAGDFPNLSTRFRVALFNTYQSFCFPGAFPIDKVMHSDARGTLFESARAQSTDSLSFVSTTVPGAVRGQHFHRRKVERFIVVDGEAEIRLRRLITGEEIAFAVSGSRPQAVDMPPMWAHSLKNTGSRPVTTVFWTNELLDPQSPDTYPFPVYPSAQD</sequence>
<dbReference type="EMBL" id="JASNFN010000016">
    <property type="protein sequence ID" value="MDP5183841.1"/>
    <property type="molecule type" value="Genomic_DNA"/>
</dbReference>
<dbReference type="InterPro" id="IPR001509">
    <property type="entry name" value="Epimerase_deHydtase"/>
</dbReference>
<protein>
    <submittedName>
        <fullName evidence="3">NAD-dependent epimerase/dehydratase family protein</fullName>
    </submittedName>
</protein>
<dbReference type="SUPFAM" id="SSF51735">
    <property type="entry name" value="NAD(P)-binding Rossmann-fold domains"/>
    <property type="match status" value="1"/>
</dbReference>
<evidence type="ECO:0000313" key="3">
    <source>
        <dbReference type="EMBL" id="MDP5183841.1"/>
    </source>
</evidence>
<comment type="caution">
    <text evidence="3">The sequence shown here is derived from an EMBL/GenBank/DDBJ whole genome shotgun (WGS) entry which is preliminary data.</text>
</comment>
<feature type="domain" description="Capsular polysaccharide assembling protein CapF C-terminal" evidence="2">
    <location>
        <begin position="250"/>
        <end position="361"/>
    </location>
</feature>
<accession>A0ABT9IE45</accession>
<dbReference type="InterPro" id="IPR014710">
    <property type="entry name" value="RmlC-like_jellyroll"/>
</dbReference>
<dbReference type="InterPro" id="IPR011051">
    <property type="entry name" value="RmlC_Cupin_sf"/>
</dbReference>
<dbReference type="Pfam" id="PF14667">
    <property type="entry name" value="Polysacc_synt_C"/>
    <property type="match status" value="1"/>
</dbReference>
<evidence type="ECO:0000259" key="2">
    <source>
        <dbReference type="Pfam" id="PF14667"/>
    </source>
</evidence>
<name>A0ABT9IE45_9ACTN</name>
<feature type="domain" description="NAD-dependent epimerase/dehydratase" evidence="1">
    <location>
        <begin position="3"/>
        <end position="186"/>
    </location>
</feature>
<evidence type="ECO:0000313" key="4">
    <source>
        <dbReference type="Proteomes" id="UP001233673"/>
    </source>
</evidence>
<reference evidence="4" key="1">
    <citation type="submission" date="2023-05" db="EMBL/GenBank/DDBJ databases">
        <title>Draft genome of Pseudofrankia sp. BMG5.37.</title>
        <authorList>
            <person name="Gtari M."/>
            <person name="Ghodhbane F."/>
            <person name="Sbissi I."/>
        </authorList>
    </citation>
    <scope>NUCLEOTIDE SEQUENCE [LARGE SCALE GENOMIC DNA]</scope>
    <source>
        <strain evidence="4">BMG 814</strain>
    </source>
</reference>
<keyword evidence="4" id="KW-1185">Reference proteome</keyword>
<dbReference type="Proteomes" id="UP001233673">
    <property type="component" value="Unassembled WGS sequence"/>
</dbReference>
<dbReference type="InterPro" id="IPR051783">
    <property type="entry name" value="NAD(P)-dependent_oxidoreduct"/>
</dbReference>
<gene>
    <name evidence="3" type="ORF">QOZ88_14470</name>
</gene>
<dbReference type="Gene3D" id="2.60.120.10">
    <property type="entry name" value="Jelly Rolls"/>
    <property type="match status" value="1"/>
</dbReference>
<dbReference type="Pfam" id="PF01370">
    <property type="entry name" value="Epimerase"/>
    <property type="match status" value="1"/>
</dbReference>
<evidence type="ECO:0000259" key="1">
    <source>
        <dbReference type="Pfam" id="PF01370"/>
    </source>
</evidence>